<sequence length="589" mass="66372">MPCGLFTFLAGYIPNFSEKAAPLRELLKKEIPFLCDVDHEHAFSILKDAITKQARLQYYDPQKDTTLEVDASMKGVGACLLQGGKPVAFASKSLSPAESNYSNIEREMLALVFGINRFHTYLFGKEFVVETDHKPLEMIWKKPLKSAPPRLQRLLIKIQGYKCDIRYKPGKHMVLSDTLSRMPNPADSQDISIDVAVDSIGTEIKGSLDIDLMFFGHSKREELQKETSADPVLRALWQQVTNGWPESIKEVPTALRTFWTFRDELGVSHGVLFKGKQVVIPPTLQKDILGQLHIGHMGIERTRRLARETVFWPGINNDIEHITKDCPGCQQLQTIQQKKPLQPHDVATAPWTKLGTDLFTLNRQDYLLITDYHSKYPVLYKLKDTSSAAVAGVMGGVCSLFGPPAEIVSDNGPQFSGRPFQEMCKKWSITHVTLSPHYPRSNGLAERMVRTVKSMLKKCIMTGQDAQIAMLHLRATPVDSHMKSPAELLLGRPIRTSLPGHHLADNASDTEHLLQRQSRRKETHDKHTGTELPPLHVGQQVRALHPQEHTWVPAKISRVCAEPRSYEIATPNGAIRRRNRSNLREIPEP</sequence>
<dbReference type="CDD" id="cd09274">
    <property type="entry name" value="RNase_HI_RT_Ty3"/>
    <property type="match status" value="1"/>
</dbReference>
<dbReference type="InterPro" id="IPR043502">
    <property type="entry name" value="DNA/RNA_pol_sf"/>
</dbReference>
<keyword evidence="4" id="KW-0540">Nuclease</keyword>
<evidence type="ECO:0000256" key="6">
    <source>
        <dbReference type="ARBA" id="ARBA00022801"/>
    </source>
</evidence>
<dbReference type="Proteomes" id="UP000695022">
    <property type="component" value="Unplaced"/>
</dbReference>
<dbReference type="PANTHER" id="PTHR37984:SF7">
    <property type="entry name" value="INTEGRASE CATALYTIC DOMAIN-CONTAINING PROTEIN"/>
    <property type="match status" value="1"/>
</dbReference>
<evidence type="ECO:0000256" key="5">
    <source>
        <dbReference type="ARBA" id="ARBA00022759"/>
    </source>
</evidence>
<dbReference type="SUPFAM" id="SSF56672">
    <property type="entry name" value="DNA/RNA polymerases"/>
    <property type="match status" value="1"/>
</dbReference>
<gene>
    <name evidence="11" type="primary">LOC106810133</name>
</gene>
<dbReference type="Gene3D" id="3.30.420.10">
    <property type="entry name" value="Ribonuclease H-like superfamily/Ribonuclease H"/>
    <property type="match status" value="1"/>
</dbReference>
<keyword evidence="2" id="KW-0808">Transferase</keyword>
<feature type="compositionally biased region" description="Basic and acidic residues" evidence="8">
    <location>
        <begin position="509"/>
        <end position="529"/>
    </location>
</feature>
<evidence type="ECO:0000256" key="4">
    <source>
        <dbReference type="ARBA" id="ARBA00022722"/>
    </source>
</evidence>
<evidence type="ECO:0000256" key="3">
    <source>
        <dbReference type="ARBA" id="ARBA00022695"/>
    </source>
</evidence>
<dbReference type="InterPro" id="IPR001584">
    <property type="entry name" value="Integrase_cat-core"/>
</dbReference>
<accession>A0ABM1E9M8</accession>
<keyword evidence="5" id="KW-0255">Endonuclease</keyword>
<evidence type="ECO:0000256" key="2">
    <source>
        <dbReference type="ARBA" id="ARBA00022679"/>
    </source>
</evidence>
<feature type="domain" description="Integrase catalytic" evidence="9">
    <location>
        <begin position="339"/>
        <end position="458"/>
    </location>
</feature>
<proteinExistence type="predicted"/>
<dbReference type="Gene3D" id="3.30.70.270">
    <property type="match status" value="1"/>
</dbReference>
<evidence type="ECO:0000256" key="7">
    <source>
        <dbReference type="ARBA" id="ARBA00022918"/>
    </source>
</evidence>
<dbReference type="InterPro" id="IPR041588">
    <property type="entry name" value="Integrase_H2C2"/>
</dbReference>
<name>A0ABM1E9M8_PRICU</name>
<dbReference type="EC" id="2.7.7.49" evidence="1"/>
<keyword evidence="7" id="KW-0695">RNA-directed DNA polymerase</keyword>
<dbReference type="InterPro" id="IPR043128">
    <property type="entry name" value="Rev_trsase/Diguanyl_cyclase"/>
</dbReference>
<dbReference type="PROSITE" id="PS50994">
    <property type="entry name" value="INTEGRASE"/>
    <property type="match status" value="1"/>
</dbReference>
<dbReference type="Pfam" id="PF00665">
    <property type="entry name" value="rve"/>
    <property type="match status" value="1"/>
</dbReference>
<reference evidence="11" key="1">
    <citation type="submission" date="2025-08" db="UniProtKB">
        <authorList>
            <consortium name="RefSeq"/>
        </authorList>
    </citation>
    <scope>IDENTIFICATION</scope>
</reference>
<feature type="region of interest" description="Disordered" evidence="8">
    <location>
        <begin position="499"/>
        <end position="538"/>
    </location>
</feature>
<dbReference type="InterPro" id="IPR036397">
    <property type="entry name" value="RNaseH_sf"/>
</dbReference>
<dbReference type="GeneID" id="106810133"/>
<dbReference type="SUPFAM" id="SSF53098">
    <property type="entry name" value="Ribonuclease H-like"/>
    <property type="match status" value="1"/>
</dbReference>
<dbReference type="InterPro" id="IPR050951">
    <property type="entry name" value="Retrovirus_Pol_polyprotein"/>
</dbReference>
<dbReference type="Pfam" id="PF17921">
    <property type="entry name" value="Integrase_H2C2"/>
    <property type="match status" value="1"/>
</dbReference>
<evidence type="ECO:0000256" key="1">
    <source>
        <dbReference type="ARBA" id="ARBA00012493"/>
    </source>
</evidence>
<keyword evidence="6" id="KW-0378">Hydrolase</keyword>
<evidence type="ECO:0000313" key="10">
    <source>
        <dbReference type="Proteomes" id="UP000695022"/>
    </source>
</evidence>
<keyword evidence="3" id="KW-0548">Nucleotidyltransferase</keyword>
<evidence type="ECO:0000256" key="8">
    <source>
        <dbReference type="SAM" id="MobiDB-lite"/>
    </source>
</evidence>
<evidence type="ECO:0000313" key="11">
    <source>
        <dbReference type="RefSeq" id="XP_014668899.1"/>
    </source>
</evidence>
<evidence type="ECO:0000259" key="9">
    <source>
        <dbReference type="PROSITE" id="PS50994"/>
    </source>
</evidence>
<organism evidence="10 11">
    <name type="scientific">Priapulus caudatus</name>
    <name type="common">Priapulid worm</name>
    <dbReference type="NCBI Taxonomy" id="37621"/>
    <lineage>
        <taxon>Eukaryota</taxon>
        <taxon>Metazoa</taxon>
        <taxon>Ecdysozoa</taxon>
        <taxon>Scalidophora</taxon>
        <taxon>Priapulida</taxon>
        <taxon>Priapulimorpha</taxon>
        <taxon>Priapulimorphida</taxon>
        <taxon>Priapulidae</taxon>
        <taxon>Priapulus</taxon>
    </lineage>
</organism>
<dbReference type="Pfam" id="PF17917">
    <property type="entry name" value="RT_RNaseH"/>
    <property type="match status" value="1"/>
</dbReference>
<dbReference type="Gene3D" id="1.10.340.70">
    <property type="match status" value="1"/>
</dbReference>
<dbReference type="InterPro" id="IPR041373">
    <property type="entry name" value="RT_RNaseH"/>
</dbReference>
<dbReference type="RefSeq" id="XP_014668899.1">
    <property type="nucleotide sequence ID" value="XM_014813413.1"/>
</dbReference>
<dbReference type="PANTHER" id="PTHR37984">
    <property type="entry name" value="PROTEIN CBG26694"/>
    <property type="match status" value="1"/>
</dbReference>
<dbReference type="InterPro" id="IPR012337">
    <property type="entry name" value="RNaseH-like_sf"/>
</dbReference>
<keyword evidence="10" id="KW-1185">Reference proteome</keyword>
<protein>
    <recommendedName>
        <fullName evidence="1">RNA-directed DNA polymerase</fullName>
        <ecNumber evidence="1">2.7.7.49</ecNumber>
    </recommendedName>
</protein>